<sequence length="138" mass="15334">MNNQKWALLSFEGRMRRRDYWLYSVPVLIMVLPTFFYQGGNVVLDALALAISLFAIYASIALNIKRLKDRNKSPWWIIVTFLPLVGPIFALVELGILDGTPGPNQFGPDPKGRGQKPGSGGGDDVHQDEKKDTAVFEG</sequence>
<keyword evidence="2" id="KW-0472">Membrane</keyword>
<evidence type="ECO:0000256" key="1">
    <source>
        <dbReference type="SAM" id="MobiDB-lite"/>
    </source>
</evidence>
<keyword evidence="2" id="KW-0812">Transmembrane</keyword>
<protein>
    <submittedName>
        <fullName evidence="3">Inner membrane protein YhaH</fullName>
    </submittedName>
</protein>
<evidence type="ECO:0000256" key="2">
    <source>
        <dbReference type="SAM" id="Phobius"/>
    </source>
</evidence>
<dbReference type="STRING" id="1796497.GCE9029_01555"/>
<dbReference type="PANTHER" id="PTHR34980">
    <property type="entry name" value="INNER MEMBRANE PROTEIN-RELATED-RELATED"/>
    <property type="match status" value="1"/>
</dbReference>
<proteinExistence type="predicted"/>
<dbReference type="AlphaFoldDB" id="A0A128EYE9"/>
<feature type="region of interest" description="Disordered" evidence="1">
    <location>
        <begin position="101"/>
        <end position="138"/>
    </location>
</feature>
<organism evidence="3 4">
    <name type="scientific">Grimontia celer</name>
    <dbReference type="NCBI Taxonomy" id="1796497"/>
    <lineage>
        <taxon>Bacteria</taxon>
        <taxon>Pseudomonadati</taxon>
        <taxon>Pseudomonadota</taxon>
        <taxon>Gammaproteobacteria</taxon>
        <taxon>Vibrionales</taxon>
        <taxon>Vibrionaceae</taxon>
        <taxon>Grimontia</taxon>
    </lineage>
</organism>
<evidence type="ECO:0000313" key="4">
    <source>
        <dbReference type="Proteomes" id="UP000071641"/>
    </source>
</evidence>
<name>A0A128EYE9_9GAMM</name>
<dbReference type="EMBL" id="FIZX01000001">
    <property type="protein sequence ID" value="CZF79602.1"/>
    <property type="molecule type" value="Genomic_DNA"/>
</dbReference>
<evidence type="ECO:0000313" key="3">
    <source>
        <dbReference type="EMBL" id="CZF79602.1"/>
    </source>
</evidence>
<feature type="compositionally biased region" description="Basic and acidic residues" evidence="1">
    <location>
        <begin position="123"/>
        <end position="138"/>
    </location>
</feature>
<feature type="transmembrane region" description="Helical" evidence="2">
    <location>
        <begin position="20"/>
        <end position="40"/>
    </location>
</feature>
<dbReference type="Pfam" id="PF05656">
    <property type="entry name" value="DUF805"/>
    <property type="match status" value="1"/>
</dbReference>
<dbReference type="RefSeq" id="WP_002540187.1">
    <property type="nucleotide sequence ID" value="NZ_FIZX01000001.1"/>
</dbReference>
<keyword evidence="2" id="KW-1133">Transmembrane helix</keyword>
<feature type="transmembrane region" description="Helical" evidence="2">
    <location>
        <begin position="76"/>
        <end position="97"/>
    </location>
</feature>
<gene>
    <name evidence="3" type="primary">yhaH_1</name>
    <name evidence="3" type="ORF">GCE9029_01555</name>
</gene>
<dbReference type="OrthoDB" id="9812349at2"/>
<accession>A0A128EYE9</accession>
<reference evidence="4" key="1">
    <citation type="submission" date="2016-02" db="EMBL/GenBank/DDBJ databases">
        <authorList>
            <person name="Rodrigo-Torres Lidia"/>
            <person name="Arahal R.David."/>
        </authorList>
    </citation>
    <scope>NUCLEOTIDE SEQUENCE [LARGE SCALE GENOMIC DNA]</scope>
    <source>
        <strain evidence="4">CECT 9029</strain>
    </source>
</reference>
<dbReference type="InterPro" id="IPR008523">
    <property type="entry name" value="DUF805"/>
</dbReference>
<keyword evidence="4" id="KW-1185">Reference proteome</keyword>
<feature type="transmembrane region" description="Helical" evidence="2">
    <location>
        <begin position="46"/>
        <end position="64"/>
    </location>
</feature>
<dbReference type="GO" id="GO:0005886">
    <property type="term" value="C:plasma membrane"/>
    <property type="evidence" value="ECO:0007669"/>
    <property type="project" value="TreeGrafter"/>
</dbReference>
<dbReference type="Proteomes" id="UP000071641">
    <property type="component" value="Unassembled WGS sequence"/>
</dbReference>